<feature type="compositionally biased region" description="Acidic residues" evidence="1">
    <location>
        <begin position="145"/>
        <end position="155"/>
    </location>
</feature>
<dbReference type="Gene3D" id="1.10.357.40">
    <property type="entry name" value="YbiA-like"/>
    <property type="match status" value="2"/>
</dbReference>
<feature type="compositionally biased region" description="Polar residues" evidence="1">
    <location>
        <begin position="30"/>
        <end position="40"/>
    </location>
</feature>
<dbReference type="CDD" id="cd15457">
    <property type="entry name" value="NADAR"/>
    <property type="match status" value="2"/>
</dbReference>
<gene>
    <name evidence="3" type="ORF">LSH36_233g03016</name>
</gene>
<feature type="compositionally biased region" description="Basic and acidic residues" evidence="1">
    <location>
        <begin position="1"/>
        <end position="14"/>
    </location>
</feature>
<accession>A0AAD9N3T7</accession>
<evidence type="ECO:0000313" key="3">
    <source>
        <dbReference type="EMBL" id="KAK2155695.1"/>
    </source>
</evidence>
<dbReference type="Proteomes" id="UP001208570">
    <property type="component" value="Unassembled WGS sequence"/>
</dbReference>
<proteinExistence type="predicted"/>
<organism evidence="3 4">
    <name type="scientific">Paralvinella palmiformis</name>
    <dbReference type="NCBI Taxonomy" id="53620"/>
    <lineage>
        <taxon>Eukaryota</taxon>
        <taxon>Metazoa</taxon>
        <taxon>Spiralia</taxon>
        <taxon>Lophotrochozoa</taxon>
        <taxon>Annelida</taxon>
        <taxon>Polychaeta</taxon>
        <taxon>Sedentaria</taxon>
        <taxon>Canalipalpata</taxon>
        <taxon>Terebellida</taxon>
        <taxon>Terebelliformia</taxon>
        <taxon>Alvinellidae</taxon>
        <taxon>Paralvinella</taxon>
    </lineage>
</organism>
<name>A0AAD9N3T7_9ANNE</name>
<feature type="compositionally biased region" description="Polar residues" evidence="1">
    <location>
        <begin position="536"/>
        <end position="547"/>
    </location>
</feature>
<dbReference type="EMBL" id="JAODUP010000233">
    <property type="protein sequence ID" value="KAK2155695.1"/>
    <property type="molecule type" value="Genomic_DNA"/>
</dbReference>
<sequence>MDRVEVTTSSDERQGNYSDWADAAEKEQTIGGNESVSTSKDQPETGPNPGDNGAPKHHIPSDKSNDKQGNGDPGGEMPRNRSAPNTDRRGVEQRGRGYRYTRRGGRSWNQQRGQLSDRKYASASPGDALPYRDKKQHKTKAVNEDMADDDDDDDPPENKDGQRGHLNGKSKLTTSGDKLEESLLIPPPVSIRVSADDNDVFSIYYLCNLQFGSMLFWSVEQAYQWLKAVSVNSKEAAYAVYSAKKGTKTMSIAEQYFGDVDWSKWFHLRIPFMRQLLRAKARCCKPFTEELRNSGDSYIVVVLKDDKYWGIADGKGKNKMGSLLMELRTELDEALNADPEEDLKMINLPMNVAASSDGSRSHEMTVLLIGDSQLNGIDCKDLVPGVHLKKRIVPAIEETHQFIENEDLYDYHMVVLHLLSHDAVARCREDLLEAMQQLTDVISKRMKIPKIIISLAVYPVFSREKEYSKLADDINNVLFTQGKDWVEVSFRTNGLRLTYEECFTPDGAISKKAEHLLRNNLADTIHHHLLYRKPSHLTSKPSKTSASCEIPQMEGSTEEQNKDGAKQGEDPNKSAKVEIDEKLDPLKGKLIIVDRSHELSNYFQCDLYLYGIDFWSGEQAYQWRKAKFMGNKKAADEIYAARYANQASAIANRYFRTADMRGWQAQQIPVMQQMLRAKARCCKPFLDKLRTSGDSYIIIVMKGDNYWGIGNGKGKNIMGSLLMELRSNLDAALNAVPNEDGRMIDFGQERADRDDRDSEVAKVLVICDSQLFGIDFNNLIQDVKVSKIITPSVEEAHHFIEREDISKYDATLLHLLSKEMVCKPEEEVIQAMDDFTSVIRQRMVVPKVIISLAIYPLLSPDEEYSSKADAINKELCEQFGDCSEVTFRRNGLRLKYEDCFTPDGAISKRGEELLKNNLVDTIYHHLFGRQRYQRRHRWRMPYGEPSY</sequence>
<protein>
    <recommendedName>
        <fullName evidence="2">NADAR domain-containing protein</fullName>
    </recommendedName>
</protein>
<evidence type="ECO:0000259" key="2">
    <source>
        <dbReference type="Pfam" id="PF08719"/>
    </source>
</evidence>
<dbReference type="InterPro" id="IPR037238">
    <property type="entry name" value="YbiA-like_sf"/>
</dbReference>
<feature type="region of interest" description="Disordered" evidence="1">
    <location>
        <begin position="535"/>
        <end position="575"/>
    </location>
</feature>
<reference evidence="3" key="1">
    <citation type="journal article" date="2023" name="Mol. Biol. Evol.">
        <title>Third-Generation Sequencing Reveals the Adaptive Role of the Epigenome in Three Deep-Sea Polychaetes.</title>
        <authorList>
            <person name="Perez M."/>
            <person name="Aroh O."/>
            <person name="Sun Y."/>
            <person name="Lan Y."/>
            <person name="Juniper S.K."/>
            <person name="Young C.R."/>
            <person name="Angers B."/>
            <person name="Qian P.Y."/>
        </authorList>
    </citation>
    <scope>NUCLEOTIDE SEQUENCE</scope>
    <source>
        <strain evidence="3">P08H-3</strain>
    </source>
</reference>
<evidence type="ECO:0000256" key="1">
    <source>
        <dbReference type="SAM" id="MobiDB-lite"/>
    </source>
</evidence>
<dbReference type="Pfam" id="PF08719">
    <property type="entry name" value="NADAR"/>
    <property type="match status" value="2"/>
</dbReference>
<keyword evidence="4" id="KW-1185">Reference proteome</keyword>
<comment type="caution">
    <text evidence="3">The sequence shown here is derived from an EMBL/GenBank/DDBJ whole genome shotgun (WGS) entry which is preliminary data.</text>
</comment>
<evidence type="ECO:0000313" key="4">
    <source>
        <dbReference type="Proteomes" id="UP001208570"/>
    </source>
</evidence>
<feature type="compositionally biased region" description="Basic and acidic residues" evidence="1">
    <location>
        <begin position="559"/>
        <end position="575"/>
    </location>
</feature>
<feature type="domain" description="NADAR" evidence="2">
    <location>
        <begin position="211"/>
        <end position="331"/>
    </location>
</feature>
<feature type="compositionally biased region" description="Basic residues" evidence="1">
    <location>
        <begin position="96"/>
        <end position="105"/>
    </location>
</feature>
<feature type="compositionally biased region" description="Basic and acidic residues" evidence="1">
    <location>
        <begin position="86"/>
        <end position="95"/>
    </location>
</feature>
<feature type="domain" description="NADAR" evidence="2">
    <location>
        <begin position="610"/>
        <end position="729"/>
    </location>
</feature>
<feature type="region of interest" description="Disordered" evidence="1">
    <location>
        <begin position="1"/>
        <end position="173"/>
    </location>
</feature>
<dbReference type="InterPro" id="IPR012816">
    <property type="entry name" value="NADAR"/>
</dbReference>
<dbReference type="SUPFAM" id="SSF143990">
    <property type="entry name" value="YbiA-like"/>
    <property type="match status" value="2"/>
</dbReference>
<dbReference type="AlphaFoldDB" id="A0AAD9N3T7"/>